<organism evidence="2 3">
    <name type="scientific">Haliscomenobacter hydrossis (strain ATCC 27775 / DSM 1100 / LMG 10767 / O)</name>
    <dbReference type="NCBI Taxonomy" id="760192"/>
    <lineage>
        <taxon>Bacteria</taxon>
        <taxon>Pseudomonadati</taxon>
        <taxon>Bacteroidota</taxon>
        <taxon>Saprospiria</taxon>
        <taxon>Saprospirales</taxon>
        <taxon>Haliscomenobacteraceae</taxon>
        <taxon>Haliscomenobacter</taxon>
    </lineage>
</organism>
<keyword evidence="1" id="KW-0732">Signal</keyword>
<dbReference type="RefSeq" id="WP_013768617.1">
    <property type="nucleotide sequence ID" value="NC_015510.1"/>
</dbReference>
<dbReference type="PANTHER" id="PTHR10443:SF12">
    <property type="entry name" value="DIPEPTIDASE"/>
    <property type="match status" value="1"/>
</dbReference>
<dbReference type="OrthoDB" id="1490215at2"/>
<dbReference type="AlphaFoldDB" id="F4L678"/>
<proteinExistence type="predicted"/>
<dbReference type="SUPFAM" id="SSF51556">
    <property type="entry name" value="Metallo-dependent hydrolases"/>
    <property type="match status" value="1"/>
</dbReference>
<feature type="signal peptide" evidence="1">
    <location>
        <begin position="1"/>
        <end position="19"/>
    </location>
</feature>
<protein>
    <submittedName>
        <fullName evidence="2">Peptidase M19 renal dipeptidase</fullName>
    </submittedName>
</protein>
<evidence type="ECO:0000313" key="3">
    <source>
        <dbReference type="Proteomes" id="UP000008461"/>
    </source>
</evidence>
<dbReference type="Pfam" id="PF01244">
    <property type="entry name" value="Peptidase_M19"/>
    <property type="match status" value="1"/>
</dbReference>
<name>F4L678_HALH1</name>
<dbReference type="Gene3D" id="3.20.20.140">
    <property type="entry name" value="Metal-dependent hydrolases"/>
    <property type="match status" value="1"/>
</dbReference>
<dbReference type="InterPro" id="IPR008257">
    <property type="entry name" value="Pept_M19"/>
</dbReference>
<accession>F4L678</accession>
<dbReference type="EMBL" id="CP002691">
    <property type="protein sequence ID" value="AEE54096.1"/>
    <property type="molecule type" value="Genomic_DNA"/>
</dbReference>
<evidence type="ECO:0000256" key="1">
    <source>
        <dbReference type="SAM" id="SignalP"/>
    </source>
</evidence>
<dbReference type="PANTHER" id="PTHR10443">
    <property type="entry name" value="MICROSOMAL DIPEPTIDASE"/>
    <property type="match status" value="1"/>
</dbReference>
<dbReference type="STRING" id="760192.Halhy_6276"/>
<dbReference type="GO" id="GO:0006508">
    <property type="term" value="P:proteolysis"/>
    <property type="evidence" value="ECO:0007669"/>
    <property type="project" value="InterPro"/>
</dbReference>
<dbReference type="PROSITE" id="PS51365">
    <property type="entry name" value="RENAL_DIPEPTIDASE_2"/>
    <property type="match status" value="1"/>
</dbReference>
<feature type="chain" id="PRO_5003316507" evidence="1">
    <location>
        <begin position="20"/>
        <end position="441"/>
    </location>
</feature>
<evidence type="ECO:0000313" key="2">
    <source>
        <dbReference type="EMBL" id="AEE54096.1"/>
    </source>
</evidence>
<dbReference type="KEGG" id="hhy:Halhy_6276"/>
<sequence>MRKLLFAPIYFFMLQPANAQEIREFMDLQSHMTVHIPYGFFGKGLTYFSNDDPPKSSYKHTFTNVNHANFLENNQGARIIINGALSKEWVTSKKKARRVIIEQIDYVNDFISNHSDKFALAKTPQEVRDLVANTNKTIVIHSIEGGRRLINSQEDANFWASQGIAFITLVHLLDDENGASAITPGLMTGLINAKGGFRKEKNRRLTEHGKQAIQYLANAGIMTDISHMSELTRKDALDYMFEHNIPPISTHDGFQPIQNSPRGISAEDIIRIYQHNGFVSLPLSGGALKPHKSFPVYQKMLDSLSRLDCYCEGSIDDYKFTYQVVKQFIENNAALIAKDSTVVFAELNDSQKVKYSIGFQTDFNGWLNHNRPRYGKDGCYELAADREYDEIELKGLAHPGLLNAHWNLLIREGVDLEPIKRSSEKFLQLWQYFLDHRRVEN</sequence>
<reference evidence="2 3" key="1">
    <citation type="journal article" date="2011" name="Stand. Genomic Sci.">
        <title>Complete genome sequence of Haliscomenobacter hydrossis type strain (O).</title>
        <authorList>
            <consortium name="US DOE Joint Genome Institute (JGI-PGF)"/>
            <person name="Daligault H."/>
            <person name="Lapidus A."/>
            <person name="Zeytun A."/>
            <person name="Nolan M."/>
            <person name="Lucas S."/>
            <person name="Del Rio T.G."/>
            <person name="Tice H."/>
            <person name="Cheng J.F."/>
            <person name="Tapia R."/>
            <person name="Han C."/>
            <person name="Goodwin L."/>
            <person name="Pitluck S."/>
            <person name="Liolios K."/>
            <person name="Pagani I."/>
            <person name="Ivanova N."/>
            <person name="Huntemann M."/>
            <person name="Mavromatis K."/>
            <person name="Mikhailova N."/>
            <person name="Pati A."/>
            <person name="Chen A."/>
            <person name="Palaniappan K."/>
            <person name="Land M."/>
            <person name="Hauser L."/>
            <person name="Brambilla E.M."/>
            <person name="Rohde M."/>
            <person name="Verbarg S."/>
            <person name="Goker M."/>
            <person name="Bristow J."/>
            <person name="Eisen J.A."/>
            <person name="Markowitz V."/>
            <person name="Hugenholtz P."/>
            <person name="Kyrpides N.C."/>
            <person name="Klenk H.P."/>
            <person name="Woyke T."/>
        </authorList>
    </citation>
    <scope>NUCLEOTIDE SEQUENCE [LARGE SCALE GENOMIC DNA]</scope>
    <source>
        <strain evidence="3">ATCC 27775 / DSM 1100 / LMG 10767 / O</strain>
    </source>
</reference>
<keyword evidence="3" id="KW-1185">Reference proteome</keyword>
<dbReference type="InterPro" id="IPR032466">
    <property type="entry name" value="Metal_Hydrolase"/>
</dbReference>
<dbReference type="Proteomes" id="UP000008461">
    <property type="component" value="Chromosome"/>
</dbReference>
<dbReference type="HOGENOM" id="CLU_620756_0_0_10"/>
<dbReference type="GO" id="GO:0070573">
    <property type="term" value="F:metallodipeptidase activity"/>
    <property type="evidence" value="ECO:0007669"/>
    <property type="project" value="InterPro"/>
</dbReference>
<gene>
    <name evidence="2" type="ordered locus">Halhy_6276</name>
</gene>
<dbReference type="eggNOG" id="COG2355">
    <property type="taxonomic scope" value="Bacteria"/>
</dbReference>
<reference key="2">
    <citation type="submission" date="2011-04" db="EMBL/GenBank/DDBJ databases">
        <title>Complete sequence of chromosome of Haliscomenobacter hydrossis DSM 1100.</title>
        <authorList>
            <consortium name="US DOE Joint Genome Institute (JGI-PGF)"/>
            <person name="Lucas S."/>
            <person name="Han J."/>
            <person name="Lapidus A."/>
            <person name="Bruce D."/>
            <person name="Goodwin L."/>
            <person name="Pitluck S."/>
            <person name="Peters L."/>
            <person name="Kyrpides N."/>
            <person name="Mavromatis K."/>
            <person name="Ivanova N."/>
            <person name="Ovchinnikova G."/>
            <person name="Pagani I."/>
            <person name="Daligault H."/>
            <person name="Detter J.C."/>
            <person name="Han C."/>
            <person name="Land M."/>
            <person name="Hauser L."/>
            <person name="Markowitz V."/>
            <person name="Cheng J.-F."/>
            <person name="Hugenholtz P."/>
            <person name="Woyke T."/>
            <person name="Wu D."/>
            <person name="Verbarg S."/>
            <person name="Frueling A."/>
            <person name="Brambilla E."/>
            <person name="Klenk H.-P."/>
            <person name="Eisen J.A."/>
        </authorList>
    </citation>
    <scope>NUCLEOTIDE SEQUENCE</scope>
    <source>
        <strain>DSM 1100</strain>
    </source>
</reference>